<dbReference type="Proteomes" id="UP000191024">
    <property type="component" value="Chromosome H"/>
</dbReference>
<dbReference type="PANTHER" id="PTHR10012:SF3">
    <property type="entry name" value="SERINE_THREONINE-PROTEIN PHOSPHATASE 2A ACTIVATOR 1"/>
    <property type="match status" value="1"/>
</dbReference>
<dbReference type="AlphaFoldDB" id="A0A1G4KDI3"/>
<protein>
    <recommendedName>
        <fullName evidence="9">Serine/threonine-protein phosphatase 2A activator</fullName>
        <ecNumber evidence="9">5.2.1.8</ecNumber>
    </recommendedName>
    <alternativeName>
        <fullName evidence="9">Phosphotyrosyl phosphatase activator</fullName>
    </alternativeName>
</protein>
<keyword evidence="6 9" id="KW-0697">Rotamase</keyword>
<dbReference type="GO" id="GO:0008160">
    <property type="term" value="F:protein tyrosine phosphatase activator activity"/>
    <property type="evidence" value="ECO:0007669"/>
    <property type="project" value="TreeGrafter"/>
</dbReference>
<evidence type="ECO:0000256" key="3">
    <source>
        <dbReference type="ARBA" id="ARBA00004496"/>
    </source>
</evidence>
<evidence type="ECO:0000256" key="6">
    <source>
        <dbReference type="ARBA" id="ARBA00023110"/>
    </source>
</evidence>
<dbReference type="PANTHER" id="PTHR10012">
    <property type="entry name" value="SERINE/THREONINE-PROTEIN PHOSPHATASE 2A REGULATORY SUBUNIT B"/>
    <property type="match status" value="1"/>
</dbReference>
<dbReference type="PIRSF" id="PIRSF016325">
    <property type="entry name" value="Phstyr_phstse_ac"/>
    <property type="match status" value="1"/>
</dbReference>
<dbReference type="InterPro" id="IPR043170">
    <property type="entry name" value="PTPA_C_lid"/>
</dbReference>
<dbReference type="STRING" id="1230905.A0A1G4KDI3"/>
<evidence type="ECO:0000256" key="7">
    <source>
        <dbReference type="ARBA" id="ARBA00023235"/>
    </source>
</evidence>
<gene>
    <name evidence="10" type="ORF">LAMI_0H00716G</name>
</gene>
<dbReference type="GO" id="GO:0007052">
    <property type="term" value="P:mitotic spindle organization"/>
    <property type="evidence" value="ECO:0007669"/>
    <property type="project" value="TreeGrafter"/>
</dbReference>
<name>A0A1G4KDI3_9SACH</name>
<comment type="subcellular location">
    <subcellularLocation>
        <location evidence="3 9">Cytoplasm</location>
    </subcellularLocation>
    <subcellularLocation>
        <location evidence="2">Nucleus</location>
    </subcellularLocation>
</comment>
<dbReference type="Gene3D" id="1.20.120.1150">
    <property type="match status" value="1"/>
</dbReference>
<dbReference type="InterPro" id="IPR004327">
    <property type="entry name" value="Phstyr_phstse_ac"/>
</dbReference>
<evidence type="ECO:0000256" key="8">
    <source>
        <dbReference type="ARBA" id="ARBA00023242"/>
    </source>
</evidence>
<comment type="similarity">
    <text evidence="4 9">Belongs to the PTPA-type PPIase family.</text>
</comment>
<dbReference type="EC" id="5.2.1.8" evidence="9"/>
<evidence type="ECO:0000256" key="9">
    <source>
        <dbReference type="RuleBase" id="RU361210"/>
    </source>
</evidence>
<keyword evidence="11" id="KW-1185">Reference proteome</keyword>
<dbReference type="GO" id="GO:0005634">
    <property type="term" value="C:nucleus"/>
    <property type="evidence" value="ECO:0007669"/>
    <property type="project" value="UniProtKB-SubCell"/>
</dbReference>
<dbReference type="InterPro" id="IPR037218">
    <property type="entry name" value="PTPA_sf"/>
</dbReference>
<evidence type="ECO:0000256" key="4">
    <source>
        <dbReference type="ARBA" id="ARBA00011019"/>
    </source>
</evidence>
<dbReference type="OrthoDB" id="16120at2759"/>
<evidence type="ECO:0000313" key="10">
    <source>
        <dbReference type="EMBL" id="SCV02573.1"/>
    </source>
</evidence>
<organism evidence="10 11">
    <name type="scientific">Lachancea mirantina</name>
    <dbReference type="NCBI Taxonomy" id="1230905"/>
    <lineage>
        <taxon>Eukaryota</taxon>
        <taxon>Fungi</taxon>
        <taxon>Dikarya</taxon>
        <taxon>Ascomycota</taxon>
        <taxon>Saccharomycotina</taxon>
        <taxon>Saccharomycetes</taxon>
        <taxon>Saccharomycetales</taxon>
        <taxon>Saccharomycetaceae</taxon>
        <taxon>Lachancea</taxon>
    </lineage>
</organism>
<evidence type="ECO:0000313" key="11">
    <source>
        <dbReference type="Proteomes" id="UP000191024"/>
    </source>
</evidence>
<accession>A0A1G4KDI3</accession>
<evidence type="ECO:0000256" key="1">
    <source>
        <dbReference type="ARBA" id="ARBA00000971"/>
    </source>
</evidence>
<comment type="function">
    <text evidence="9">PPIases accelerate the folding of proteins. It catalyzes the cis-trans isomerization of proline imidic peptide bonds in oligopeptides.</text>
</comment>
<sequence>MNSTNTSATLDASKCHFVEPVKRIFDSEGVQEFQHSAAMQRLQQYLAKYVRLVNGVDIPDGSNNGVVNRFVEILLNLSIKIDEVPPLPGPRRYGNMACRDWHDKVRDSLDGMLLQFVGQEFESCVVELRYYVLNSLGSQERLDYGTGHELSFLAAVAAIDMLGIWGQHFSGQDVLFIFNAYYVLIRKLIATYTLEPAGSHGVWGLDDHFHFIYILGSSQWANNKRAPMMPQDVTDKSIVEEYASVNFYCQAVNFVYTVKSGPFAEHSPMLYDISKTVSSWSKALKGLQKMYSVEVLKKFPVVQHFWFGDGFFPWVSASDGSRLAVFEPPPETGGVAARRTFNSNGSLSTVYSHAMAPPVSRNVSRFIAPDRFRRPQSH</sequence>
<proteinExistence type="inferred from homology"/>
<keyword evidence="7 9" id="KW-0413">Isomerase</keyword>
<dbReference type="SUPFAM" id="SSF140984">
    <property type="entry name" value="PTPA-like"/>
    <property type="match status" value="1"/>
</dbReference>
<dbReference type="GO" id="GO:0005737">
    <property type="term" value="C:cytoplasm"/>
    <property type="evidence" value="ECO:0007669"/>
    <property type="project" value="UniProtKB-SubCell"/>
</dbReference>
<dbReference type="GO" id="GO:0003755">
    <property type="term" value="F:peptidyl-prolyl cis-trans isomerase activity"/>
    <property type="evidence" value="ECO:0007669"/>
    <property type="project" value="UniProtKB-KW"/>
</dbReference>
<keyword evidence="8" id="KW-0539">Nucleus</keyword>
<dbReference type="CDD" id="cd04087">
    <property type="entry name" value="PTPA"/>
    <property type="match status" value="1"/>
</dbReference>
<evidence type="ECO:0000256" key="5">
    <source>
        <dbReference type="ARBA" id="ARBA00022490"/>
    </source>
</evidence>
<evidence type="ECO:0000256" key="2">
    <source>
        <dbReference type="ARBA" id="ARBA00004123"/>
    </source>
</evidence>
<dbReference type="Pfam" id="PF03095">
    <property type="entry name" value="PTPA"/>
    <property type="match status" value="1"/>
</dbReference>
<dbReference type="EMBL" id="LT598468">
    <property type="protein sequence ID" value="SCV02573.1"/>
    <property type="molecule type" value="Genomic_DNA"/>
</dbReference>
<dbReference type="GO" id="GO:0000159">
    <property type="term" value="C:protein phosphatase type 2A complex"/>
    <property type="evidence" value="ECO:0007669"/>
    <property type="project" value="TreeGrafter"/>
</dbReference>
<comment type="catalytic activity">
    <reaction evidence="1 9">
        <text>[protein]-peptidylproline (omega=180) = [protein]-peptidylproline (omega=0)</text>
        <dbReference type="Rhea" id="RHEA:16237"/>
        <dbReference type="Rhea" id="RHEA-COMP:10747"/>
        <dbReference type="Rhea" id="RHEA-COMP:10748"/>
        <dbReference type="ChEBI" id="CHEBI:83833"/>
        <dbReference type="ChEBI" id="CHEBI:83834"/>
        <dbReference type="EC" id="5.2.1.8"/>
    </reaction>
</comment>
<keyword evidence="5 9" id="KW-0963">Cytoplasm</keyword>
<reference evidence="11" key="1">
    <citation type="submission" date="2016-03" db="EMBL/GenBank/DDBJ databases">
        <authorList>
            <person name="Devillers H."/>
        </authorList>
    </citation>
    <scope>NUCLEOTIDE SEQUENCE [LARGE SCALE GENOMIC DNA]</scope>
</reference>